<name>A0AAW2N8W8_9LAMI</name>
<reference evidence="1" key="1">
    <citation type="submission" date="2020-06" db="EMBL/GenBank/DDBJ databases">
        <authorList>
            <person name="Li T."/>
            <person name="Hu X."/>
            <person name="Zhang T."/>
            <person name="Song X."/>
            <person name="Zhang H."/>
            <person name="Dai N."/>
            <person name="Sheng W."/>
            <person name="Hou X."/>
            <person name="Wei L."/>
        </authorList>
    </citation>
    <scope>NUCLEOTIDE SEQUENCE</scope>
    <source>
        <strain evidence="1">G01</strain>
        <tissue evidence="1">Leaf</tissue>
    </source>
</reference>
<evidence type="ECO:0000313" key="1">
    <source>
        <dbReference type="EMBL" id="KAL0339385.1"/>
    </source>
</evidence>
<proteinExistence type="predicted"/>
<protein>
    <submittedName>
        <fullName evidence="1">Uncharacterized protein</fullName>
    </submittedName>
</protein>
<dbReference type="EMBL" id="JACGWK010000008">
    <property type="protein sequence ID" value="KAL0339385.1"/>
    <property type="molecule type" value="Genomic_DNA"/>
</dbReference>
<reference evidence="1" key="2">
    <citation type="journal article" date="2024" name="Plant">
        <title>Genomic evolution and insights into agronomic trait innovations of Sesamum species.</title>
        <authorList>
            <person name="Miao H."/>
            <person name="Wang L."/>
            <person name="Qu L."/>
            <person name="Liu H."/>
            <person name="Sun Y."/>
            <person name="Le M."/>
            <person name="Wang Q."/>
            <person name="Wei S."/>
            <person name="Zheng Y."/>
            <person name="Lin W."/>
            <person name="Duan Y."/>
            <person name="Cao H."/>
            <person name="Xiong S."/>
            <person name="Wang X."/>
            <person name="Wei L."/>
            <person name="Li C."/>
            <person name="Ma Q."/>
            <person name="Ju M."/>
            <person name="Zhao R."/>
            <person name="Li G."/>
            <person name="Mu C."/>
            <person name="Tian Q."/>
            <person name="Mei H."/>
            <person name="Zhang T."/>
            <person name="Gao T."/>
            <person name="Zhang H."/>
        </authorList>
    </citation>
    <scope>NUCLEOTIDE SEQUENCE</scope>
    <source>
        <strain evidence="1">G01</strain>
    </source>
</reference>
<accession>A0AAW2N8W8</accession>
<sequence>MLADQVCKDFPKTQEGKNYLDEYWASRLSEFKKSEDYKKEVALVVGPYLHFAFETCRQKFLAYGYPLAGEDAAFLNFDLVLDTVPNPFD</sequence>
<organism evidence="1">
    <name type="scientific">Sesamum angustifolium</name>
    <dbReference type="NCBI Taxonomy" id="2727405"/>
    <lineage>
        <taxon>Eukaryota</taxon>
        <taxon>Viridiplantae</taxon>
        <taxon>Streptophyta</taxon>
        <taxon>Embryophyta</taxon>
        <taxon>Tracheophyta</taxon>
        <taxon>Spermatophyta</taxon>
        <taxon>Magnoliopsida</taxon>
        <taxon>eudicotyledons</taxon>
        <taxon>Gunneridae</taxon>
        <taxon>Pentapetalae</taxon>
        <taxon>asterids</taxon>
        <taxon>lamiids</taxon>
        <taxon>Lamiales</taxon>
        <taxon>Pedaliaceae</taxon>
        <taxon>Sesamum</taxon>
    </lineage>
</organism>
<gene>
    <name evidence="1" type="ORF">Sangu_1460600</name>
</gene>
<dbReference type="AlphaFoldDB" id="A0AAW2N8W8"/>
<comment type="caution">
    <text evidence="1">The sequence shown here is derived from an EMBL/GenBank/DDBJ whole genome shotgun (WGS) entry which is preliminary data.</text>
</comment>